<evidence type="ECO:0000313" key="4">
    <source>
        <dbReference type="Proteomes" id="UP000195402"/>
    </source>
</evidence>
<reference evidence="3 4" key="1">
    <citation type="journal article" date="2017" name="Mol. Plant">
        <title>The Genome of Medicinal Plant Macleaya cordata Provides New Insights into Benzylisoquinoline Alkaloids Metabolism.</title>
        <authorList>
            <person name="Liu X."/>
            <person name="Liu Y."/>
            <person name="Huang P."/>
            <person name="Ma Y."/>
            <person name="Qing Z."/>
            <person name="Tang Q."/>
            <person name="Cao H."/>
            <person name="Cheng P."/>
            <person name="Zheng Y."/>
            <person name="Yuan Z."/>
            <person name="Zhou Y."/>
            <person name="Liu J."/>
            <person name="Tang Z."/>
            <person name="Zhuo Y."/>
            <person name="Zhang Y."/>
            <person name="Yu L."/>
            <person name="Huang J."/>
            <person name="Yang P."/>
            <person name="Peng Q."/>
            <person name="Zhang J."/>
            <person name="Jiang W."/>
            <person name="Zhang Z."/>
            <person name="Lin K."/>
            <person name="Ro D.K."/>
            <person name="Chen X."/>
            <person name="Xiong X."/>
            <person name="Shang Y."/>
            <person name="Huang S."/>
            <person name="Zeng J."/>
        </authorList>
    </citation>
    <scope>NUCLEOTIDE SEQUENCE [LARGE SCALE GENOMIC DNA]</scope>
    <source>
        <strain evidence="4">cv. BLH2017</strain>
        <tissue evidence="3">Root</tissue>
    </source>
</reference>
<accession>A0A200Q595</accession>
<feature type="domain" description="DUF8039" evidence="2">
    <location>
        <begin position="269"/>
        <end position="349"/>
    </location>
</feature>
<protein>
    <submittedName>
        <fullName evidence="3">Transposase</fullName>
    </submittedName>
</protein>
<dbReference type="InParanoid" id="A0A200Q595"/>
<dbReference type="PANTHER" id="PTHR33018">
    <property type="entry name" value="OS10G0338966 PROTEIN-RELATED"/>
    <property type="match status" value="1"/>
</dbReference>
<keyword evidence="1" id="KW-0175">Coiled coil</keyword>
<keyword evidence="4" id="KW-1185">Reference proteome</keyword>
<evidence type="ECO:0000256" key="1">
    <source>
        <dbReference type="SAM" id="Coils"/>
    </source>
</evidence>
<dbReference type="Pfam" id="PF03004">
    <property type="entry name" value="Transposase_24"/>
    <property type="match status" value="1"/>
</dbReference>
<dbReference type="OMA" id="HINYSND"/>
<dbReference type="EMBL" id="MVGT01003057">
    <property type="protein sequence ID" value="OVA05618.1"/>
    <property type="molecule type" value="Genomic_DNA"/>
</dbReference>
<dbReference type="PANTHER" id="PTHR33018:SF34">
    <property type="entry name" value="OS02G0472350 PROTEIN"/>
    <property type="match status" value="1"/>
</dbReference>
<comment type="caution">
    <text evidence="3">The sequence shown here is derived from an EMBL/GenBank/DDBJ whole genome shotgun (WGS) entry which is preliminary data.</text>
</comment>
<organism evidence="3 4">
    <name type="scientific">Macleaya cordata</name>
    <name type="common">Five-seeded plume-poppy</name>
    <name type="synonym">Bocconia cordata</name>
    <dbReference type="NCBI Taxonomy" id="56857"/>
    <lineage>
        <taxon>Eukaryota</taxon>
        <taxon>Viridiplantae</taxon>
        <taxon>Streptophyta</taxon>
        <taxon>Embryophyta</taxon>
        <taxon>Tracheophyta</taxon>
        <taxon>Spermatophyta</taxon>
        <taxon>Magnoliopsida</taxon>
        <taxon>Ranunculales</taxon>
        <taxon>Papaveraceae</taxon>
        <taxon>Papaveroideae</taxon>
        <taxon>Macleaya</taxon>
    </lineage>
</organism>
<dbReference type="Pfam" id="PF26133">
    <property type="entry name" value="DUF8039"/>
    <property type="match status" value="1"/>
</dbReference>
<gene>
    <name evidence="3" type="ORF">BVC80_7005g3</name>
</gene>
<dbReference type="AlphaFoldDB" id="A0A200Q595"/>
<evidence type="ECO:0000259" key="2">
    <source>
        <dbReference type="Pfam" id="PF26133"/>
    </source>
</evidence>
<dbReference type="InterPro" id="IPR058352">
    <property type="entry name" value="DUF8039"/>
</dbReference>
<name>A0A200Q595_MACCD</name>
<evidence type="ECO:0000313" key="3">
    <source>
        <dbReference type="EMBL" id="OVA05618.1"/>
    </source>
</evidence>
<dbReference type="OrthoDB" id="1869436at2759"/>
<sequence>MLSKFSALWRSWKRRVAQKYILPFEDRPNVLKRVPKKISSLVDRDDWDKFVKWRLSNASKELSTIASDACTQNKYPHRLGRLGYAGLKEKLKKNEKKDQDAPISPISRAKLWQFARQNDKGEYKNEDILSTSKKIDKCSMKIADGSLTCDAEEDALTHALGPEHPGRVRAAGVGVTKTLFFNTPRRRSSIKACESIITQLQQKLKEKDMEQVLKEEDMKEMEQKLEEQKIKIEKDMEKKMKSMMEEMLSQYTSRGVISTTSTTSGKVAEQFEPCKLLDSNSNVVALGHINYSNDEEEIMIHGVRMGNDCVKVEINLAQIPKALLPRPSGDLLTVEDALKMFVAWPKELVRPITDLSHLLSHLYL</sequence>
<dbReference type="InterPro" id="IPR004252">
    <property type="entry name" value="Probable_transposase_24"/>
</dbReference>
<dbReference type="Proteomes" id="UP000195402">
    <property type="component" value="Unassembled WGS sequence"/>
</dbReference>
<feature type="coiled-coil region" evidence="1">
    <location>
        <begin position="190"/>
        <end position="242"/>
    </location>
</feature>
<proteinExistence type="predicted"/>